<feature type="transmembrane region" description="Helical" evidence="14">
    <location>
        <begin position="32"/>
        <end position="55"/>
    </location>
</feature>
<evidence type="ECO:0000256" key="7">
    <source>
        <dbReference type="ARBA" id="ARBA00022781"/>
    </source>
</evidence>
<dbReference type="InterPro" id="IPR002146">
    <property type="entry name" value="ATP_synth_b/b'su_bac/chlpt"/>
</dbReference>
<protein>
    <recommendedName>
        <fullName evidence="14">ATP synthase subunit b</fullName>
    </recommendedName>
    <alternativeName>
        <fullName evidence="14">ATP synthase F(0) sector subunit b</fullName>
    </alternativeName>
    <alternativeName>
        <fullName evidence="14">ATPase subunit I</fullName>
    </alternativeName>
    <alternativeName>
        <fullName evidence="14">F-type ATPase subunit b</fullName>
        <shortName evidence="14">F-ATPase subunit b</shortName>
    </alternativeName>
</protein>
<feature type="coiled-coil region" evidence="16">
    <location>
        <begin position="69"/>
        <end position="144"/>
    </location>
</feature>
<dbReference type="InterPro" id="IPR005864">
    <property type="entry name" value="ATP_synth_F0_bsu_bac"/>
</dbReference>
<keyword evidence="8 14" id="KW-1133">Transmembrane helix</keyword>
<dbReference type="GO" id="GO:0046933">
    <property type="term" value="F:proton-transporting ATP synthase activity, rotational mechanism"/>
    <property type="evidence" value="ECO:0007669"/>
    <property type="project" value="UniProtKB-UniRule"/>
</dbReference>
<dbReference type="PANTHER" id="PTHR33445">
    <property type="entry name" value="ATP SYNTHASE SUBUNIT B', CHLOROPLASTIC"/>
    <property type="match status" value="1"/>
</dbReference>
<keyword evidence="4 14" id="KW-1003">Cell membrane</keyword>
<evidence type="ECO:0000256" key="9">
    <source>
        <dbReference type="ARBA" id="ARBA00023065"/>
    </source>
</evidence>
<dbReference type="NCBIfam" id="TIGR01144">
    <property type="entry name" value="ATP_synt_b"/>
    <property type="match status" value="1"/>
</dbReference>
<dbReference type="SUPFAM" id="SSF81573">
    <property type="entry name" value="F1F0 ATP synthase subunit B, membrane domain"/>
    <property type="match status" value="1"/>
</dbReference>
<dbReference type="PANTHER" id="PTHR33445:SF1">
    <property type="entry name" value="ATP SYNTHASE SUBUNIT B"/>
    <property type="match status" value="1"/>
</dbReference>
<evidence type="ECO:0000256" key="5">
    <source>
        <dbReference type="ARBA" id="ARBA00022547"/>
    </source>
</evidence>
<keyword evidence="11 14" id="KW-0066">ATP synthesis</keyword>
<dbReference type="HAMAP" id="MF_01398">
    <property type="entry name" value="ATP_synth_b_bprime"/>
    <property type="match status" value="1"/>
</dbReference>
<evidence type="ECO:0000256" key="12">
    <source>
        <dbReference type="ARBA" id="ARBA00025198"/>
    </source>
</evidence>
<comment type="function">
    <text evidence="12 14">F(1)F(0) ATP synthase produces ATP from ADP in the presence of a proton or sodium gradient. F-type ATPases consist of two structural domains, F(1) containing the extramembraneous catalytic core and F(0) containing the membrane proton channel, linked together by a central stalk and a peripheral stalk. During catalysis, ATP synthesis in the catalytic domain of F(1) is coupled via a rotary mechanism of the central stalk subunits to proton translocation.</text>
</comment>
<dbReference type="EMBL" id="CSTD01000001">
    <property type="protein sequence ID" value="CPR09968.1"/>
    <property type="molecule type" value="Genomic_DNA"/>
</dbReference>
<evidence type="ECO:0000256" key="6">
    <source>
        <dbReference type="ARBA" id="ARBA00022692"/>
    </source>
</evidence>
<dbReference type="GO" id="GO:0046961">
    <property type="term" value="F:proton-transporting ATPase activity, rotational mechanism"/>
    <property type="evidence" value="ECO:0007669"/>
    <property type="project" value="TreeGrafter"/>
</dbReference>
<dbReference type="CDD" id="cd06503">
    <property type="entry name" value="ATP-synt_Fo_b"/>
    <property type="match status" value="1"/>
</dbReference>
<keyword evidence="3 14" id="KW-0813">Transport</keyword>
<evidence type="ECO:0000256" key="4">
    <source>
        <dbReference type="ARBA" id="ARBA00022475"/>
    </source>
</evidence>
<evidence type="ECO:0000256" key="1">
    <source>
        <dbReference type="ARBA" id="ARBA00004162"/>
    </source>
</evidence>
<evidence type="ECO:0000256" key="11">
    <source>
        <dbReference type="ARBA" id="ARBA00023310"/>
    </source>
</evidence>
<comment type="subcellular location">
    <subcellularLocation>
        <location evidence="1 14">Cell membrane</location>
        <topology evidence="1 14">Single-pass membrane protein</topology>
    </subcellularLocation>
</comment>
<keyword evidence="10 14" id="KW-0472">Membrane</keyword>
<accession>A0A0U0W6M5</accession>
<comment type="subunit">
    <text evidence="13 14">F-type ATPases have 2 components, F(1) - the catalytic core - and F(0) - the membrane proton channel. F(1) has five subunits: alpha(3), beta(3), gamma(1), delta(1), epsilon(1). F(0) has three main subunits: a(1), b(2) and c(10-14). The alpha and beta chains form an alternating ring which encloses part of the gamma chain. F(1) is attached to F(0) by a central stalk formed by the gamma and epsilon chains, while a peripheral stalk is formed by the delta and b chains.</text>
</comment>
<evidence type="ECO:0000256" key="10">
    <source>
        <dbReference type="ARBA" id="ARBA00023136"/>
    </source>
</evidence>
<comment type="function">
    <text evidence="14">Component of the F(0) channel, it forms part of the peripheral stalk, linking F(1) to F(0).</text>
</comment>
<dbReference type="AlphaFoldDB" id="A0A0U0W6M5"/>
<organism evidence="17 18">
    <name type="scientific">Mycobacterium bohemicum DSM 44277</name>
    <dbReference type="NCBI Taxonomy" id="1236609"/>
    <lineage>
        <taxon>Bacteria</taxon>
        <taxon>Bacillati</taxon>
        <taxon>Actinomycetota</taxon>
        <taxon>Actinomycetes</taxon>
        <taxon>Mycobacteriales</taxon>
        <taxon>Mycobacteriaceae</taxon>
        <taxon>Mycobacterium</taxon>
    </lineage>
</organism>
<name>A0A0U0W6M5_MYCBE</name>
<dbReference type="OrthoDB" id="4638851at2"/>
<gene>
    <name evidence="14 17" type="primary">atpF</name>
    <name evidence="17" type="ORF">BN971_01683</name>
</gene>
<dbReference type="InterPro" id="IPR050059">
    <property type="entry name" value="ATP_synthase_B_chain"/>
</dbReference>
<keyword evidence="9 14" id="KW-0406">Ion transport</keyword>
<evidence type="ECO:0000256" key="16">
    <source>
        <dbReference type="SAM" id="Coils"/>
    </source>
</evidence>
<dbReference type="GO" id="GO:0045259">
    <property type="term" value="C:proton-transporting ATP synthase complex"/>
    <property type="evidence" value="ECO:0007669"/>
    <property type="project" value="UniProtKB-KW"/>
</dbReference>
<reference evidence="17 18" key="1">
    <citation type="submission" date="2015-03" db="EMBL/GenBank/DDBJ databases">
        <authorList>
            <person name="Murphy D."/>
        </authorList>
    </citation>
    <scope>NUCLEOTIDE SEQUENCE [LARGE SCALE GENOMIC DNA]</scope>
    <source>
        <strain evidence="17 18">DSM 44277</strain>
    </source>
</reference>
<keyword evidence="16" id="KW-0175">Coiled coil</keyword>
<evidence type="ECO:0000256" key="2">
    <source>
        <dbReference type="ARBA" id="ARBA00005513"/>
    </source>
</evidence>
<dbReference type="Pfam" id="PF00430">
    <property type="entry name" value="ATP-synt_B"/>
    <property type="match status" value="1"/>
</dbReference>
<evidence type="ECO:0000313" key="17">
    <source>
        <dbReference type="EMBL" id="CPR09968.1"/>
    </source>
</evidence>
<evidence type="ECO:0000256" key="14">
    <source>
        <dbReference type="HAMAP-Rule" id="MF_01398"/>
    </source>
</evidence>
<comment type="similarity">
    <text evidence="2 14 15">Belongs to the ATPase B chain family.</text>
</comment>
<sequence>MGDTSFVVLAAGQGGEGGKGGGSNFLVPNGTFFFVLAIFLIVLAVIGTFVVPPILKVMREREAMVAKTVADNKKAAEQFEAARADYEEALKEARVRASSLRDDARAEGRKVVEDARARAEQQVMSTLQMASEQLKRERDAVELDLRANVASMSATLASRILGVEIAPVAAPTSSTGKSGR</sequence>
<evidence type="ECO:0000256" key="13">
    <source>
        <dbReference type="ARBA" id="ARBA00025830"/>
    </source>
</evidence>
<evidence type="ECO:0000313" key="18">
    <source>
        <dbReference type="Proteomes" id="UP000198875"/>
    </source>
</evidence>
<evidence type="ECO:0000256" key="3">
    <source>
        <dbReference type="ARBA" id="ARBA00022448"/>
    </source>
</evidence>
<keyword evidence="7 14" id="KW-0375">Hydrogen ion transport</keyword>
<dbReference type="RefSeq" id="WP_085183277.1">
    <property type="nucleotide sequence ID" value="NZ_CSTD01000001.1"/>
</dbReference>
<dbReference type="GO" id="GO:0005886">
    <property type="term" value="C:plasma membrane"/>
    <property type="evidence" value="ECO:0007669"/>
    <property type="project" value="UniProtKB-SubCell"/>
</dbReference>
<keyword evidence="6 14" id="KW-0812">Transmembrane</keyword>
<keyword evidence="5 14" id="KW-0138">CF(0)</keyword>
<proteinExistence type="inferred from homology"/>
<evidence type="ECO:0000256" key="8">
    <source>
        <dbReference type="ARBA" id="ARBA00022989"/>
    </source>
</evidence>
<dbReference type="InterPro" id="IPR028987">
    <property type="entry name" value="ATP_synth_B-like_membr_sf"/>
</dbReference>
<evidence type="ECO:0000256" key="15">
    <source>
        <dbReference type="RuleBase" id="RU003848"/>
    </source>
</evidence>
<dbReference type="NCBIfam" id="NF004412">
    <property type="entry name" value="PRK05759.1-3"/>
    <property type="match status" value="1"/>
</dbReference>
<dbReference type="Proteomes" id="UP000198875">
    <property type="component" value="Unassembled WGS sequence"/>
</dbReference>